<sequence>MHLTLHLNVLRGRWQRPRRGHTGGCGRTPSALSRWAVRQAEMILLGTSVQL</sequence>
<dbReference type="AlphaFoldDB" id="A0A0H2ZZB3"/>
<protein>
    <submittedName>
        <fullName evidence="1">Uncharacterized protein</fullName>
    </submittedName>
</protein>
<accession>A0A0H2ZZB3</accession>
<dbReference type="EMBL" id="CP000479">
    <property type="protein sequence ID" value="ABK67681.1"/>
    <property type="molecule type" value="Genomic_DNA"/>
</dbReference>
<dbReference type="KEGG" id="mav:MAV_0165"/>
<dbReference type="HOGENOM" id="CLU_3101038_0_0_11"/>
<dbReference type="Proteomes" id="UP000001574">
    <property type="component" value="Chromosome"/>
</dbReference>
<name>A0A0H2ZZB3_MYCA1</name>
<evidence type="ECO:0000313" key="1">
    <source>
        <dbReference type="EMBL" id="ABK67681.1"/>
    </source>
</evidence>
<gene>
    <name evidence="1" type="ordered locus">MAV_0165</name>
</gene>
<reference evidence="1 2" key="1">
    <citation type="submission" date="2006-10" db="EMBL/GenBank/DDBJ databases">
        <authorList>
            <person name="Fleischmann R.D."/>
            <person name="Dodson R.J."/>
            <person name="Haft D.H."/>
            <person name="Merkel J.S."/>
            <person name="Nelson W.C."/>
            <person name="Fraser C.M."/>
        </authorList>
    </citation>
    <scope>NUCLEOTIDE SEQUENCE [LARGE SCALE GENOMIC DNA]</scope>
    <source>
        <strain evidence="1 2">104</strain>
    </source>
</reference>
<evidence type="ECO:0000313" key="2">
    <source>
        <dbReference type="Proteomes" id="UP000001574"/>
    </source>
</evidence>
<organism evidence="1 2">
    <name type="scientific">Mycobacterium avium (strain 104)</name>
    <dbReference type="NCBI Taxonomy" id="243243"/>
    <lineage>
        <taxon>Bacteria</taxon>
        <taxon>Bacillati</taxon>
        <taxon>Actinomycetota</taxon>
        <taxon>Actinomycetes</taxon>
        <taxon>Mycobacteriales</taxon>
        <taxon>Mycobacteriaceae</taxon>
        <taxon>Mycobacterium</taxon>
        <taxon>Mycobacterium avium complex (MAC)</taxon>
    </lineage>
</organism>
<proteinExistence type="predicted"/>